<accession>B4CTZ4</accession>
<dbReference type="SUPFAM" id="SSF140931">
    <property type="entry name" value="Fic-like"/>
    <property type="match status" value="1"/>
</dbReference>
<dbReference type="InterPro" id="IPR006440">
    <property type="entry name" value="Doc"/>
</dbReference>
<dbReference type="InterPro" id="IPR036597">
    <property type="entry name" value="Fido-like_dom_sf"/>
</dbReference>
<dbReference type="InterPro" id="IPR053737">
    <property type="entry name" value="Type_II_TA_Toxin"/>
</dbReference>
<dbReference type="GO" id="GO:0016301">
    <property type="term" value="F:kinase activity"/>
    <property type="evidence" value="ECO:0007669"/>
    <property type="project" value="InterPro"/>
</dbReference>
<evidence type="ECO:0000313" key="3">
    <source>
        <dbReference type="Proteomes" id="UP000005824"/>
    </source>
</evidence>
<dbReference type="InParanoid" id="B4CTZ4"/>
<dbReference type="EMBL" id="ABVL01000001">
    <property type="protein sequence ID" value="EDY22032.1"/>
    <property type="molecule type" value="Genomic_DNA"/>
</dbReference>
<gene>
    <name evidence="2" type="ORF">CfE428DRAFT_0157</name>
</gene>
<name>B4CTZ4_9BACT</name>
<organism evidence="2 3">
    <name type="scientific">Chthoniobacter flavus Ellin428</name>
    <dbReference type="NCBI Taxonomy" id="497964"/>
    <lineage>
        <taxon>Bacteria</taxon>
        <taxon>Pseudomonadati</taxon>
        <taxon>Verrucomicrobiota</taxon>
        <taxon>Spartobacteria</taxon>
        <taxon>Chthoniobacterales</taxon>
        <taxon>Chthoniobacteraceae</taxon>
        <taxon>Chthoniobacter</taxon>
    </lineage>
</organism>
<feature type="domain" description="Fido" evidence="1">
    <location>
        <begin position="7"/>
        <end position="123"/>
    </location>
</feature>
<dbReference type="NCBIfam" id="TIGR01550">
    <property type="entry name" value="DOC_P1"/>
    <property type="match status" value="1"/>
</dbReference>
<reference evidence="2 3" key="1">
    <citation type="journal article" date="2011" name="J. Bacteriol.">
        <title>Genome sequence of Chthoniobacter flavus Ellin428, an aerobic heterotrophic soil bacterium.</title>
        <authorList>
            <person name="Kant R."/>
            <person name="van Passel M.W."/>
            <person name="Palva A."/>
            <person name="Lucas S."/>
            <person name="Lapidus A."/>
            <person name="Glavina Del Rio T."/>
            <person name="Dalin E."/>
            <person name="Tice H."/>
            <person name="Bruce D."/>
            <person name="Goodwin L."/>
            <person name="Pitluck S."/>
            <person name="Larimer F.W."/>
            <person name="Land M.L."/>
            <person name="Hauser L."/>
            <person name="Sangwan P."/>
            <person name="de Vos W.M."/>
            <person name="Janssen P.H."/>
            <person name="Smidt H."/>
        </authorList>
    </citation>
    <scope>NUCLEOTIDE SEQUENCE [LARGE SCALE GENOMIC DNA]</scope>
    <source>
        <strain evidence="2 3">Ellin428</strain>
    </source>
</reference>
<dbReference type="Gene3D" id="1.20.120.1870">
    <property type="entry name" value="Fic/DOC protein, Fido domain"/>
    <property type="match status" value="1"/>
</dbReference>
<dbReference type="AlphaFoldDB" id="B4CTZ4"/>
<comment type="caution">
    <text evidence="2">The sequence shown here is derived from an EMBL/GenBank/DDBJ whole genome shotgun (WGS) entry which is preliminary data.</text>
</comment>
<dbReference type="PIRSF" id="PIRSF018297">
    <property type="entry name" value="Doc"/>
    <property type="match status" value="1"/>
</dbReference>
<dbReference type="RefSeq" id="WP_006977484.1">
    <property type="nucleotide sequence ID" value="NZ_ABVL01000001.1"/>
</dbReference>
<protein>
    <submittedName>
        <fullName evidence="2">Death-on-curing family protein</fullName>
    </submittedName>
</protein>
<evidence type="ECO:0000259" key="1">
    <source>
        <dbReference type="PROSITE" id="PS51459"/>
    </source>
</evidence>
<dbReference type="PANTHER" id="PTHR39426:SF1">
    <property type="entry name" value="HOMOLOGY TO DEATH-ON-CURING PROTEIN OF PHAGE P1"/>
    <property type="match status" value="1"/>
</dbReference>
<sequence length="133" mass="14690">MSEPIFLSFAEVQTLHVLSLQRYGGLHGIRDQGGVESAVEQPKNTFYYGGGDLFDVAAAYAFHIAQAQAFLDGNKRTGLAAALAFLERNNLVALYEWEELYRVMIEIAERRCGKEALAEIFRAAFPTGSGLLE</sequence>
<dbReference type="PROSITE" id="PS51459">
    <property type="entry name" value="FIDO"/>
    <property type="match status" value="1"/>
</dbReference>
<dbReference type="Proteomes" id="UP000005824">
    <property type="component" value="Unassembled WGS sequence"/>
</dbReference>
<proteinExistence type="predicted"/>
<dbReference type="Pfam" id="PF02661">
    <property type="entry name" value="Fic"/>
    <property type="match status" value="1"/>
</dbReference>
<dbReference type="PANTHER" id="PTHR39426">
    <property type="entry name" value="HOMOLOGY TO DEATH-ON-CURING PROTEIN OF PHAGE P1"/>
    <property type="match status" value="1"/>
</dbReference>
<dbReference type="eggNOG" id="COG3654">
    <property type="taxonomic scope" value="Bacteria"/>
</dbReference>
<dbReference type="InterPro" id="IPR003812">
    <property type="entry name" value="Fido"/>
</dbReference>
<evidence type="ECO:0000313" key="2">
    <source>
        <dbReference type="EMBL" id="EDY22032.1"/>
    </source>
</evidence>
<keyword evidence="3" id="KW-1185">Reference proteome</keyword>
<dbReference type="STRING" id="497964.CfE428DRAFT_0157"/>